<dbReference type="SUPFAM" id="SSF54001">
    <property type="entry name" value="Cysteine proteinases"/>
    <property type="match status" value="1"/>
</dbReference>
<sequence length="290" mass="32369">MTLQSTRDFYKSSAAITALDPLPPLGAVPRDTASLTRYVQGLVLHEYWATEYGVELSEARKSESHTRRVGQLLSRILTLDGQPLSATRPPHKRLVGTCRHFSVLFAALLRQQGIPARARCGFATYFVPGQFVDHWVGEYWDDTRSRWVRVDAQLDDLQQGSLKPDFNPLDVPPDRFVVAGDAWELCRSGQADPSQFGIHGMYGLWFIAGNVVRDFAALSKVEMLPWDVWGAMPTPDVPLSGEQVELFDQIATVARAADVSVSKLRKLYKDSRLYVPTSVFNAVRGCSEVV</sequence>
<dbReference type="Pfam" id="PF01841">
    <property type="entry name" value="Transglut_core"/>
    <property type="match status" value="1"/>
</dbReference>
<evidence type="ECO:0000313" key="2">
    <source>
        <dbReference type="EMBL" id="CAA9583666.1"/>
    </source>
</evidence>
<accession>A0A6J4VRU1</accession>
<dbReference type="AlphaFoldDB" id="A0A6J4VRU1"/>
<dbReference type="EMBL" id="CADCWP010000293">
    <property type="protein sequence ID" value="CAA9583666.1"/>
    <property type="molecule type" value="Genomic_DNA"/>
</dbReference>
<dbReference type="InterPro" id="IPR002931">
    <property type="entry name" value="Transglutaminase-like"/>
</dbReference>
<reference evidence="2" key="1">
    <citation type="submission" date="2020-02" db="EMBL/GenBank/DDBJ databases">
        <authorList>
            <person name="Meier V. D."/>
        </authorList>
    </citation>
    <scope>NUCLEOTIDE SEQUENCE</scope>
    <source>
        <strain evidence="2">AVDCRST_MAG86</strain>
    </source>
</reference>
<protein>
    <submittedName>
        <fullName evidence="2">Transglutaminase-like enzyme</fullName>
    </submittedName>
</protein>
<feature type="domain" description="Transglutaminase-like" evidence="1">
    <location>
        <begin position="95"/>
        <end position="152"/>
    </location>
</feature>
<gene>
    <name evidence="2" type="ORF">AVDCRST_MAG86-3199</name>
</gene>
<evidence type="ECO:0000259" key="1">
    <source>
        <dbReference type="Pfam" id="PF01841"/>
    </source>
</evidence>
<dbReference type="Gene3D" id="3.10.620.30">
    <property type="match status" value="1"/>
</dbReference>
<name>A0A6J4VRU1_9DEIN</name>
<organism evidence="2">
    <name type="scientific">uncultured Truepera sp</name>
    <dbReference type="NCBI Taxonomy" id="543023"/>
    <lineage>
        <taxon>Bacteria</taxon>
        <taxon>Thermotogati</taxon>
        <taxon>Deinococcota</taxon>
        <taxon>Deinococci</taxon>
        <taxon>Trueperales</taxon>
        <taxon>Trueperaceae</taxon>
        <taxon>Truepera</taxon>
        <taxon>environmental samples</taxon>
    </lineage>
</organism>
<dbReference type="InterPro" id="IPR038765">
    <property type="entry name" value="Papain-like_cys_pep_sf"/>
</dbReference>
<proteinExistence type="predicted"/>